<dbReference type="RefSeq" id="WP_209812843.1">
    <property type="nucleotide sequence ID" value="NZ_JAGGKT010000030.1"/>
</dbReference>
<reference evidence="2 3" key="1">
    <citation type="submission" date="2021-03" db="EMBL/GenBank/DDBJ databases">
        <title>Genomic Encyclopedia of Type Strains, Phase IV (KMG-IV): sequencing the most valuable type-strain genomes for metagenomic binning, comparative biology and taxonomic classification.</title>
        <authorList>
            <person name="Goeker M."/>
        </authorList>
    </citation>
    <scope>NUCLEOTIDE SEQUENCE [LARGE SCALE GENOMIC DNA]</scope>
    <source>
        <strain evidence="2 3">DSM 24738</strain>
    </source>
</reference>
<protein>
    <submittedName>
        <fullName evidence="2">Excisionase family DNA binding protein</fullName>
    </submittedName>
</protein>
<dbReference type="NCBIfam" id="TIGR01764">
    <property type="entry name" value="excise"/>
    <property type="match status" value="1"/>
</dbReference>
<accession>A0ABS4GXV8</accession>
<evidence type="ECO:0000313" key="2">
    <source>
        <dbReference type="EMBL" id="MBP1934867.1"/>
    </source>
</evidence>
<name>A0ABS4GXV8_9BACL</name>
<evidence type="ECO:0000313" key="3">
    <source>
        <dbReference type="Proteomes" id="UP001519343"/>
    </source>
</evidence>
<dbReference type="Proteomes" id="UP001519343">
    <property type="component" value="Unassembled WGS sequence"/>
</dbReference>
<feature type="domain" description="Helix-turn-helix" evidence="1">
    <location>
        <begin position="3"/>
        <end position="50"/>
    </location>
</feature>
<organism evidence="2 3">
    <name type="scientific">Ammoniphilus resinae</name>
    <dbReference type="NCBI Taxonomy" id="861532"/>
    <lineage>
        <taxon>Bacteria</taxon>
        <taxon>Bacillati</taxon>
        <taxon>Bacillota</taxon>
        <taxon>Bacilli</taxon>
        <taxon>Bacillales</taxon>
        <taxon>Paenibacillaceae</taxon>
        <taxon>Aneurinibacillus group</taxon>
        <taxon>Ammoniphilus</taxon>
    </lineage>
</organism>
<keyword evidence="3" id="KW-1185">Reference proteome</keyword>
<gene>
    <name evidence="2" type="ORF">J2Z37_004887</name>
</gene>
<evidence type="ECO:0000259" key="1">
    <source>
        <dbReference type="Pfam" id="PF12728"/>
    </source>
</evidence>
<dbReference type="Pfam" id="PF12728">
    <property type="entry name" value="HTH_17"/>
    <property type="match status" value="1"/>
</dbReference>
<dbReference type="Gene3D" id="1.10.1660.10">
    <property type="match status" value="1"/>
</dbReference>
<dbReference type="EMBL" id="JAGGKT010000030">
    <property type="protein sequence ID" value="MBP1934867.1"/>
    <property type="molecule type" value="Genomic_DNA"/>
</dbReference>
<dbReference type="InterPro" id="IPR010093">
    <property type="entry name" value="SinI_DNA-bd"/>
</dbReference>
<dbReference type="InterPro" id="IPR009061">
    <property type="entry name" value="DNA-bd_dom_put_sf"/>
</dbReference>
<proteinExistence type="predicted"/>
<sequence>MKLFSPEEAADTLGVSPKTIREWLRKGNLPGVKTGRLWRIREEDLQSFTQPQTTKIKEIEFDWDTLEKLTSKAFVDHIRWVIDEDKKNGVIHKNIKLKEKHGARAYEVYVISDIVSIFKFDKLSDSYFFVAFNQQDLEDMISWIR</sequence>
<comment type="caution">
    <text evidence="2">The sequence shown here is derived from an EMBL/GenBank/DDBJ whole genome shotgun (WGS) entry which is preliminary data.</text>
</comment>
<dbReference type="SUPFAM" id="SSF46955">
    <property type="entry name" value="Putative DNA-binding domain"/>
    <property type="match status" value="1"/>
</dbReference>
<dbReference type="InterPro" id="IPR041657">
    <property type="entry name" value="HTH_17"/>
</dbReference>